<reference evidence="2" key="2">
    <citation type="submission" date="2025-09" db="UniProtKB">
        <authorList>
            <consortium name="Ensembl"/>
        </authorList>
    </citation>
    <scope>IDENTIFICATION</scope>
</reference>
<name>A0A8C4Q6T8_EPTBU</name>
<feature type="domain" description="Amidase" evidence="1">
    <location>
        <begin position="10"/>
        <end position="101"/>
    </location>
</feature>
<dbReference type="PANTHER" id="PTHR11895:SF67">
    <property type="entry name" value="AMIDASE DOMAIN-CONTAINING PROTEIN"/>
    <property type="match status" value="1"/>
</dbReference>
<dbReference type="InterPro" id="IPR023631">
    <property type="entry name" value="Amidase_dom"/>
</dbReference>
<evidence type="ECO:0000259" key="1">
    <source>
        <dbReference type="Pfam" id="PF01425"/>
    </source>
</evidence>
<keyword evidence="3" id="KW-1185">Reference proteome</keyword>
<sequence length="195" mass="21444">MALASSLTASDFIQANRQRTRSMRFMQSAFQKVHCILTPGTAITAPKMQENDLVYGFLDFKVQGQAMRFAHLANLTGLPALIVPVGYSKHGLPISLQVSGLKHEAFVKMEIILYLCCVDNFTWPCECRNRECGGIVSMGNGGIGSGDFPTHKKICECQGKSHENTGKYCGHRQKSASVGEKSMSILSLLQWRQVG</sequence>
<dbReference type="GeneTree" id="ENSGT00940000166284"/>
<proteinExistence type="predicted"/>
<dbReference type="Proteomes" id="UP000694388">
    <property type="component" value="Unplaced"/>
</dbReference>
<organism evidence="2 3">
    <name type="scientific">Eptatretus burgeri</name>
    <name type="common">Inshore hagfish</name>
    <dbReference type="NCBI Taxonomy" id="7764"/>
    <lineage>
        <taxon>Eukaryota</taxon>
        <taxon>Metazoa</taxon>
        <taxon>Chordata</taxon>
        <taxon>Craniata</taxon>
        <taxon>Vertebrata</taxon>
        <taxon>Cyclostomata</taxon>
        <taxon>Myxini</taxon>
        <taxon>Myxiniformes</taxon>
        <taxon>Myxinidae</taxon>
        <taxon>Eptatretinae</taxon>
        <taxon>Eptatretus</taxon>
    </lineage>
</organism>
<dbReference type="Ensembl" id="ENSEBUT00000011204.1">
    <property type="protein sequence ID" value="ENSEBUP00000010653.1"/>
    <property type="gene ID" value="ENSEBUG00000006860.1"/>
</dbReference>
<dbReference type="InterPro" id="IPR036928">
    <property type="entry name" value="AS_sf"/>
</dbReference>
<dbReference type="PANTHER" id="PTHR11895">
    <property type="entry name" value="TRANSAMIDASE"/>
    <property type="match status" value="1"/>
</dbReference>
<evidence type="ECO:0000313" key="3">
    <source>
        <dbReference type="Proteomes" id="UP000694388"/>
    </source>
</evidence>
<protein>
    <recommendedName>
        <fullName evidence="1">Amidase domain-containing protein</fullName>
    </recommendedName>
</protein>
<dbReference type="SUPFAM" id="SSF75304">
    <property type="entry name" value="Amidase signature (AS) enzymes"/>
    <property type="match status" value="1"/>
</dbReference>
<evidence type="ECO:0000313" key="2">
    <source>
        <dbReference type="Ensembl" id="ENSEBUP00000010653.1"/>
    </source>
</evidence>
<dbReference type="GO" id="GO:0003824">
    <property type="term" value="F:catalytic activity"/>
    <property type="evidence" value="ECO:0007669"/>
    <property type="project" value="InterPro"/>
</dbReference>
<dbReference type="AlphaFoldDB" id="A0A8C4Q6T8"/>
<dbReference type="Gene3D" id="3.90.1300.10">
    <property type="entry name" value="Amidase signature (AS) domain"/>
    <property type="match status" value="1"/>
</dbReference>
<accession>A0A8C4Q6T8</accession>
<dbReference type="InterPro" id="IPR000120">
    <property type="entry name" value="Amidase"/>
</dbReference>
<reference evidence="2" key="1">
    <citation type="submission" date="2025-08" db="UniProtKB">
        <authorList>
            <consortium name="Ensembl"/>
        </authorList>
    </citation>
    <scope>IDENTIFICATION</scope>
</reference>
<dbReference type="Pfam" id="PF01425">
    <property type="entry name" value="Amidase"/>
    <property type="match status" value="1"/>
</dbReference>